<protein>
    <submittedName>
        <fullName evidence="1">Uncharacterized protein</fullName>
    </submittedName>
</protein>
<dbReference type="Proteomes" id="UP000681075">
    <property type="component" value="Unassembled WGS sequence"/>
</dbReference>
<dbReference type="RefSeq" id="WP_420245221.1">
    <property type="nucleotide sequence ID" value="NZ_BOPV01000001.1"/>
</dbReference>
<name>A0A8S8XIZ3_9PROT</name>
<gene>
    <name evidence="1" type="ORF">TMPK1_38840</name>
</gene>
<reference evidence="1" key="1">
    <citation type="submission" date="2021-02" db="EMBL/GenBank/DDBJ databases">
        <title>Genome sequence of Rhodospirillales sp. strain TMPK1 isolated from soil.</title>
        <authorList>
            <person name="Nakai R."/>
            <person name="Kusada H."/>
            <person name="Tamaki H."/>
        </authorList>
    </citation>
    <scope>NUCLEOTIDE SEQUENCE</scope>
    <source>
        <strain evidence="1">TMPK1</strain>
    </source>
</reference>
<proteinExistence type="predicted"/>
<keyword evidence="2" id="KW-1185">Reference proteome</keyword>
<dbReference type="EMBL" id="BOPV01000001">
    <property type="protein sequence ID" value="GIL41647.1"/>
    <property type="molecule type" value="Genomic_DNA"/>
</dbReference>
<dbReference type="AlphaFoldDB" id="A0A8S8XIZ3"/>
<accession>A0A8S8XIZ3</accession>
<evidence type="ECO:0000313" key="2">
    <source>
        <dbReference type="Proteomes" id="UP000681075"/>
    </source>
</evidence>
<sequence>MRARHNNRIPRISIIRGELDYASTLNIEAWRALFQAKIIFHSGCSAEVAHWLTDFAKAAEIVDLGLGFDRMGPHQPYFHRTMATDIVFDAYLQGEVVLVEPEKSGVTTLITAFIMETADMMGVPVRIIPASLPSTSVPTDSRSNDRQDRGRF</sequence>
<organism evidence="1 2">
    <name type="scientific">Roseiterribacter gracilis</name>
    <dbReference type="NCBI Taxonomy" id="2812848"/>
    <lineage>
        <taxon>Bacteria</taxon>
        <taxon>Pseudomonadati</taxon>
        <taxon>Pseudomonadota</taxon>
        <taxon>Alphaproteobacteria</taxon>
        <taxon>Rhodospirillales</taxon>
        <taxon>Roseiterribacteraceae</taxon>
        <taxon>Roseiterribacter</taxon>
    </lineage>
</organism>
<comment type="caution">
    <text evidence="1">The sequence shown here is derived from an EMBL/GenBank/DDBJ whole genome shotgun (WGS) entry which is preliminary data.</text>
</comment>
<evidence type="ECO:0000313" key="1">
    <source>
        <dbReference type="EMBL" id="GIL41647.1"/>
    </source>
</evidence>